<dbReference type="AlphaFoldDB" id="A0A6P8B4W7"/>
<protein>
    <submittedName>
        <fullName evidence="2">Uncharacterized protein</fullName>
    </submittedName>
</protein>
<organism evidence="1 2">
    <name type="scientific">Pyricularia grisea</name>
    <name type="common">Crabgrass-specific blast fungus</name>
    <name type="synonym">Magnaporthe grisea</name>
    <dbReference type="NCBI Taxonomy" id="148305"/>
    <lineage>
        <taxon>Eukaryota</taxon>
        <taxon>Fungi</taxon>
        <taxon>Dikarya</taxon>
        <taxon>Ascomycota</taxon>
        <taxon>Pezizomycotina</taxon>
        <taxon>Sordariomycetes</taxon>
        <taxon>Sordariomycetidae</taxon>
        <taxon>Magnaporthales</taxon>
        <taxon>Pyriculariaceae</taxon>
        <taxon>Pyricularia</taxon>
    </lineage>
</organism>
<dbReference type="Proteomes" id="UP000515153">
    <property type="component" value="Chromosome I"/>
</dbReference>
<proteinExistence type="predicted"/>
<dbReference type="GeneID" id="41960858"/>
<accession>A0A6P8B4W7</accession>
<gene>
    <name evidence="2" type="ORF">PgNI_05920</name>
</gene>
<evidence type="ECO:0000313" key="1">
    <source>
        <dbReference type="Proteomes" id="UP000515153"/>
    </source>
</evidence>
<name>A0A6P8B4W7_PYRGI</name>
<dbReference type="KEGG" id="pgri:PgNI_05920"/>
<reference evidence="2" key="3">
    <citation type="submission" date="2025-08" db="UniProtKB">
        <authorList>
            <consortium name="RefSeq"/>
        </authorList>
    </citation>
    <scope>IDENTIFICATION</scope>
    <source>
        <strain evidence="2">NI907</strain>
    </source>
</reference>
<dbReference type="RefSeq" id="XP_030982198.1">
    <property type="nucleotide sequence ID" value="XM_031125949.1"/>
</dbReference>
<evidence type="ECO:0000313" key="2">
    <source>
        <dbReference type="RefSeq" id="XP_030982198.1"/>
    </source>
</evidence>
<keyword evidence="1" id="KW-1185">Reference proteome</keyword>
<reference evidence="1 2" key="1">
    <citation type="journal article" date="2019" name="Mol. Biol. Evol.">
        <title>Blast fungal genomes show frequent chromosomal changes, gene gains and losses, and effector gene turnover.</title>
        <authorList>
            <person name="Gomez Luciano L.B."/>
            <person name="Jason Tsai I."/>
            <person name="Chuma I."/>
            <person name="Tosa Y."/>
            <person name="Chen Y.H."/>
            <person name="Li J.Y."/>
            <person name="Li M.Y."/>
            <person name="Jade Lu M.Y."/>
            <person name="Nakayashiki H."/>
            <person name="Li W.H."/>
        </authorList>
    </citation>
    <scope>NUCLEOTIDE SEQUENCE [LARGE SCALE GENOMIC DNA]</scope>
    <source>
        <strain evidence="1 2">NI907</strain>
    </source>
</reference>
<sequence length="74" mass="7855">MAPCKSGEAGKVLVSIPPYMGSLNFGNIPYRLRDAADTYQPRALAKIFKAGAGTAKLNGARSDGDRIEIANRSD</sequence>
<reference evidence="2" key="2">
    <citation type="submission" date="2019-10" db="EMBL/GenBank/DDBJ databases">
        <authorList>
            <consortium name="NCBI Genome Project"/>
        </authorList>
    </citation>
    <scope>NUCLEOTIDE SEQUENCE</scope>
    <source>
        <strain evidence="2">NI907</strain>
    </source>
</reference>